<evidence type="ECO:0000313" key="6">
    <source>
        <dbReference type="EMBL" id="KAG5454983.1"/>
    </source>
</evidence>
<dbReference type="GO" id="GO:0015918">
    <property type="term" value="P:sterol transport"/>
    <property type="evidence" value="ECO:0007669"/>
    <property type="project" value="InterPro"/>
</dbReference>
<dbReference type="AlphaFoldDB" id="A0A8T1N0S7"/>
<comment type="caution">
    <text evidence="6">The sequence shown here is derived from an EMBL/GenBank/DDBJ whole genome shotgun (WGS) entry which is preliminary data.</text>
</comment>
<feature type="signal peptide" evidence="4">
    <location>
        <begin position="1"/>
        <end position="24"/>
    </location>
</feature>
<keyword evidence="4" id="KW-0732">Signal</keyword>
<evidence type="ECO:0000259" key="5">
    <source>
        <dbReference type="SMART" id="SM00737"/>
    </source>
</evidence>
<dbReference type="Gene3D" id="2.60.40.770">
    <property type="match status" value="1"/>
</dbReference>
<dbReference type="OrthoDB" id="6489092at2759"/>
<gene>
    <name evidence="6" type="ORF">CSKR_111333</name>
</gene>
<feature type="chain" id="PRO_5035868406" evidence="4">
    <location>
        <begin position="25"/>
        <end position="149"/>
    </location>
</feature>
<accession>A0A8T1N0S7</accession>
<feature type="domain" description="MD-2-related lipid-recognition" evidence="5">
    <location>
        <begin position="27"/>
        <end position="146"/>
    </location>
</feature>
<organism evidence="6 7">
    <name type="scientific">Clonorchis sinensis</name>
    <name type="common">Chinese liver fluke</name>
    <dbReference type="NCBI Taxonomy" id="79923"/>
    <lineage>
        <taxon>Eukaryota</taxon>
        <taxon>Metazoa</taxon>
        <taxon>Spiralia</taxon>
        <taxon>Lophotrochozoa</taxon>
        <taxon>Platyhelminthes</taxon>
        <taxon>Trematoda</taxon>
        <taxon>Digenea</taxon>
        <taxon>Opisthorchiida</taxon>
        <taxon>Opisthorchiata</taxon>
        <taxon>Opisthorchiidae</taxon>
        <taxon>Clonorchis</taxon>
    </lineage>
</organism>
<evidence type="ECO:0000256" key="4">
    <source>
        <dbReference type="SAM" id="SignalP"/>
    </source>
</evidence>
<dbReference type="InterPro" id="IPR014756">
    <property type="entry name" value="Ig_E-set"/>
</dbReference>
<keyword evidence="3" id="KW-0964">Secreted</keyword>
<comment type="subcellular location">
    <subcellularLocation>
        <location evidence="1">Secreted</location>
    </subcellularLocation>
</comment>
<reference evidence="6 7" key="2">
    <citation type="journal article" date="2021" name="Genomics">
        <title>High-quality reference genome for Clonorchis sinensis.</title>
        <authorList>
            <person name="Young N.D."/>
            <person name="Stroehlein A.J."/>
            <person name="Kinkar L."/>
            <person name="Wang T."/>
            <person name="Sohn W.M."/>
            <person name="Chang B.C.H."/>
            <person name="Kaur P."/>
            <person name="Weisz D."/>
            <person name="Dudchenko O."/>
            <person name="Aiden E.L."/>
            <person name="Korhonen P.K."/>
            <person name="Gasser R.B."/>
        </authorList>
    </citation>
    <scope>NUCLEOTIDE SEQUENCE [LARGE SCALE GENOMIC DNA]</scope>
    <source>
        <strain evidence="6">Cs-k2</strain>
    </source>
</reference>
<name>A0A8T1N0S7_CLOSI</name>
<keyword evidence="7" id="KW-1185">Reference proteome</keyword>
<dbReference type="EMBL" id="NIRI02000005">
    <property type="protein sequence ID" value="KAG5454983.1"/>
    <property type="molecule type" value="Genomic_DNA"/>
</dbReference>
<dbReference type="SMART" id="SM00737">
    <property type="entry name" value="ML"/>
    <property type="match status" value="1"/>
</dbReference>
<dbReference type="GO" id="GO:0032934">
    <property type="term" value="F:sterol binding"/>
    <property type="evidence" value="ECO:0007669"/>
    <property type="project" value="InterPro"/>
</dbReference>
<dbReference type="PANTHER" id="PTHR11306">
    <property type="entry name" value="NIEMANN PICK TYPE C2 PROTEIN NPC2-RELATED"/>
    <property type="match status" value="1"/>
</dbReference>
<dbReference type="SUPFAM" id="SSF81296">
    <property type="entry name" value="E set domains"/>
    <property type="match status" value="1"/>
</dbReference>
<dbReference type="GO" id="GO:0005576">
    <property type="term" value="C:extracellular region"/>
    <property type="evidence" value="ECO:0007669"/>
    <property type="project" value="UniProtKB-SubCell"/>
</dbReference>
<comment type="similarity">
    <text evidence="2">Belongs to the NPC2 family.</text>
</comment>
<dbReference type="PANTHER" id="PTHR11306:SF68">
    <property type="entry name" value="NPC INTRACELLULAR CHOLESTEROL TRANSPORTER 2"/>
    <property type="match status" value="1"/>
</dbReference>
<dbReference type="Proteomes" id="UP000286415">
    <property type="component" value="Unassembled WGS sequence"/>
</dbReference>
<evidence type="ECO:0000256" key="2">
    <source>
        <dbReference type="ARBA" id="ARBA00006370"/>
    </source>
</evidence>
<dbReference type="FunFam" id="2.60.40.770:FF:000001">
    <property type="entry name" value="NPC intracellular cholesterol transporter 2"/>
    <property type="match status" value="1"/>
</dbReference>
<dbReference type="Pfam" id="PF02221">
    <property type="entry name" value="E1_DerP2_DerF2"/>
    <property type="match status" value="1"/>
</dbReference>
<evidence type="ECO:0000313" key="7">
    <source>
        <dbReference type="Proteomes" id="UP000286415"/>
    </source>
</evidence>
<reference evidence="6 7" key="1">
    <citation type="journal article" date="2018" name="Biotechnol. Adv.">
        <title>Improved genomic resources and new bioinformatic workflow for the carcinogenic parasite Clonorchis sinensis: Biotechnological implications.</title>
        <authorList>
            <person name="Wang D."/>
            <person name="Korhonen P.K."/>
            <person name="Gasser R.B."/>
            <person name="Young N.D."/>
        </authorList>
    </citation>
    <scope>NUCLEOTIDE SEQUENCE [LARGE SCALE GENOMIC DNA]</scope>
    <source>
        <strain evidence="6">Cs-k2</strain>
    </source>
</reference>
<protein>
    <submittedName>
        <fullName evidence="6">Phosphatidylglycerol/phosphatidylinositol transfer protein</fullName>
    </submittedName>
</protein>
<sequence>MYTMPGFKFYSCVLILCVLESISALPYTNCGSNDVELLNLDVSPCDSDRCILKRGTSFTISIKFKALTDVDAGGHRVEGGERILVLLPENGLCIHMIPSCPIKMGAEYVYSYSGTVPDNAEIGPVIVRWVLLYTDGSTFLCAEFPVEIA</sequence>
<dbReference type="InterPro" id="IPR003172">
    <property type="entry name" value="ML_dom"/>
</dbReference>
<proteinExistence type="inferred from homology"/>
<evidence type="ECO:0000256" key="3">
    <source>
        <dbReference type="ARBA" id="ARBA00022525"/>
    </source>
</evidence>
<evidence type="ECO:0000256" key="1">
    <source>
        <dbReference type="ARBA" id="ARBA00004613"/>
    </source>
</evidence>
<dbReference type="InterPro" id="IPR039670">
    <property type="entry name" value="NPC2-like"/>
</dbReference>